<dbReference type="InterPro" id="IPR001650">
    <property type="entry name" value="Helicase_C-like"/>
</dbReference>
<evidence type="ECO:0000256" key="3">
    <source>
        <dbReference type="ARBA" id="ARBA00022806"/>
    </source>
</evidence>
<keyword evidence="3 7" id="KW-0347">Helicase</keyword>
<dbReference type="SMART" id="SM00487">
    <property type="entry name" value="DEXDc"/>
    <property type="match status" value="1"/>
</dbReference>
<dbReference type="PROSITE" id="PS51192">
    <property type="entry name" value="HELICASE_ATP_BIND_1"/>
    <property type="match status" value="1"/>
</dbReference>
<evidence type="ECO:0000256" key="2">
    <source>
        <dbReference type="ARBA" id="ARBA00022801"/>
    </source>
</evidence>
<organism evidence="7 8">
    <name type="scientific">Methanosphaera stadtmanae</name>
    <dbReference type="NCBI Taxonomy" id="2317"/>
    <lineage>
        <taxon>Archaea</taxon>
        <taxon>Methanobacteriati</taxon>
        <taxon>Methanobacteriota</taxon>
        <taxon>Methanomada group</taxon>
        <taxon>Methanobacteria</taxon>
        <taxon>Methanobacteriales</taxon>
        <taxon>Methanobacteriaceae</taxon>
        <taxon>Methanosphaera</taxon>
    </lineage>
</organism>
<evidence type="ECO:0000313" key="7">
    <source>
        <dbReference type="EMBL" id="RAP02756.1"/>
    </source>
</evidence>
<accession>A0A328Q599</accession>
<dbReference type="GO" id="GO:0140097">
    <property type="term" value="F:catalytic activity, acting on DNA"/>
    <property type="evidence" value="ECO:0007669"/>
    <property type="project" value="UniProtKB-ARBA"/>
</dbReference>
<dbReference type="SUPFAM" id="SSF52540">
    <property type="entry name" value="P-loop containing nucleoside triphosphate hydrolases"/>
    <property type="match status" value="1"/>
</dbReference>
<evidence type="ECO:0000256" key="1">
    <source>
        <dbReference type="ARBA" id="ARBA00022741"/>
    </source>
</evidence>
<dbReference type="Gene3D" id="3.40.50.300">
    <property type="entry name" value="P-loop containing nucleotide triphosphate hydrolases"/>
    <property type="match status" value="2"/>
</dbReference>
<dbReference type="InterPro" id="IPR027417">
    <property type="entry name" value="P-loop_NTPase"/>
</dbReference>
<dbReference type="GO" id="GO:0004386">
    <property type="term" value="F:helicase activity"/>
    <property type="evidence" value="ECO:0007669"/>
    <property type="project" value="UniProtKB-KW"/>
</dbReference>
<evidence type="ECO:0000259" key="5">
    <source>
        <dbReference type="PROSITE" id="PS51192"/>
    </source>
</evidence>
<reference evidence="7 8" key="1">
    <citation type="submission" date="2017-05" db="EMBL/GenBank/DDBJ databases">
        <title>Host range expansion of the Methanosphaera genus to humans and monogastric animals involves recent and extensive reduction in genome content.</title>
        <authorList>
            <person name="Hoedt E.C."/>
            <person name="Volmer J.G."/>
            <person name="Parks D.H."/>
            <person name="Rosewarne C.P."/>
            <person name="Denman S.E."/>
            <person name="Mcsweeney C.S."/>
            <person name="O Cuiv P."/>
            <person name="Hugenholtz P."/>
            <person name="Tyson G.W."/>
            <person name="Morrison M."/>
        </authorList>
    </citation>
    <scope>NUCLEOTIDE SEQUENCE [LARGE SCALE GENOMIC DNA]</scope>
    <source>
        <strain evidence="7 8">PA5</strain>
    </source>
</reference>
<dbReference type="Proteomes" id="UP000248557">
    <property type="component" value="Unassembled WGS sequence"/>
</dbReference>
<dbReference type="CDD" id="cd18795">
    <property type="entry name" value="SF2_C_Ski2"/>
    <property type="match status" value="1"/>
</dbReference>
<dbReference type="EMBL" id="NGJK01000077">
    <property type="protein sequence ID" value="RAP02756.1"/>
    <property type="molecule type" value="Genomic_DNA"/>
</dbReference>
<dbReference type="GO" id="GO:0016787">
    <property type="term" value="F:hydrolase activity"/>
    <property type="evidence" value="ECO:0007669"/>
    <property type="project" value="UniProtKB-KW"/>
</dbReference>
<dbReference type="InterPro" id="IPR011545">
    <property type="entry name" value="DEAD/DEAH_box_helicase_dom"/>
</dbReference>
<dbReference type="PANTHER" id="PTHR47961">
    <property type="entry name" value="DNA POLYMERASE THETA, PUTATIVE (AFU_ORTHOLOGUE AFUA_1G05260)-RELATED"/>
    <property type="match status" value="1"/>
</dbReference>
<proteinExistence type="predicted"/>
<keyword evidence="2" id="KW-0378">Hydrolase</keyword>
<dbReference type="PROSITE" id="PS51194">
    <property type="entry name" value="HELICASE_CTER"/>
    <property type="match status" value="1"/>
</dbReference>
<dbReference type="InterPro" id="IPR014001">
    <property type="entry name" value="Helicase_ATP-bd"/>
</dbReference>
<gene>
    <name evidence="7" type="ORF">CA615_05865</name>
</gene>
<evidence type="ECO:0000313" key="8">
    <source>
        <dbReference type="Proteomes" id="UP000248557"/>
    </source>
</evidence>
<evidence type="ECO:0000256" key="4">
    <source>
        <dbReference type="ARBA" id="ARBA00022840"/>
    </source>
</evidence>
<dbReference type="SMART" id="SM00490">
    <property type="entry name" value="HELICc"/>
    <property type="match status" value="1"/>
</dbReference>
<keyword evidence="1" id="KW-0547">Nucleotide-binding</keyword>
<dbReference type="RefSeq" id="WP_112149678.1">
    <property type="nucleotide sequence ID" value="NZ_NGJK01000077.1"/>
</dbReference>
<name>A0A328Q599_9EURY</name>
<dbReference type="PANTHER" id="PTHR47961:SF1">
    <property type="entry name" value="ATP-DEPENDENT HELICASE MJ1401-RELATED"/>
    <property type="match status" value="1"/>
</dbReference>
<dbReference type="GO" id="GO:0005524">
    <property type="term" value="F:ATP binding"/>
    <property type="evidence" value="ECO:0007669"/>
    <property type="project" value="UniProtKB-KW"/>
</dbReference>
<feature type="domain" description="Helicase C-terminal" evidence="6">
    <location>
        <begin position="421"/>
        <end position="589"/>
    </location>
</feature>
<protein>
    <submittedName>
        <fullName evidence="7">DEAD/DEAH box helicase</fullName>
    </submittedName>
</protein>
<feature type="domain" description="Helicase ATP-binding" evidence="5">
    <location>
        <begin position="227"/>
        <end position="403"/>
    </location>
</feature>
<dbReference type="GO" id="GO:0003676">
    <property type="term" value="F:nucleic acid binding"/>
    <property type="evidence" value="ECO:0007669"/>
    <property type="project" value="InterPro"/>
</dbReference>
<keyword evidence="4" id="KW-0067">ATP-binding</keyword>
<dbReference type="Pfam" id="PF00270">
    <property type="entry name" value="DEAD"/>
    <property type="match status" value="1"/>
</dbReference>
<sequence>MIILRRNKKIIELYPIGSAKGALNNQRKPLFYSYFKLHEDNGKIRPQRFIIKQDNVETLKSPKDVIRTLRKQNVLLATEDEEIESMLNSLNIPYKLTHICRHCTFEGNITILKKSASYKLYGEYICKHCAEKEIKHVMHLKGYSDVSYPSFRKLLKKTHDLEKILQIFDPHFNPIKHDNLTIYDKINVKKAKYPKISVKKLNIPNSFKNILAKKVKYLLPVQILALKAGLLKNENLLIVSATASGKTLVGELAGIPKALNHKKLIYLTPLVALANQKYRDFKKQYKPLGLNVAIKVGSNRVKAKGELTIANKSVKNADIIVATYEGLDFILRSGNYNELKNIGTVVIDEIHMLDEQERGPRLNGLVQRLMTIFPKAQLIGLSATVKNSKQVANDFKMKLVEYKERPVPLERHLIFAKSEYEKKDLLARLSKKEFDSKSSKGYKGQTIVFTNSRRKTHQIAQQISKKGLTTAAYHAGLSYSKKLKIEKEFANQQISTVVTTAALAAGVDFPASQVLFETLRMGNKWLTNNEFSQMLGRAGRPSFHDIGRVYLLPELGKEYNGDSEEQVAIELLDSDVDNINVEYSEDDVYEQVLADISAIRNANTQNLKDKYDKLETPILFDEVMDVLYDKKLIKNIDGKKDMYRATKYGRAVSLSFLKIYKAEYIKKHLKQDPLVTVEKLEPFDSAYLSSRLINRLSSALKTNVSSRLFADSTRDIITTGDVIAKIDPQYTDKLISLQIDFLSCNCQEKPFCSCLEVNISDKIIRQRLHGWDPNHISKYFMTNYDVHIYPGDIFSWLDQVIRILEAISRISLAFNNKNLSNNCRNLIKKIEGRN</sequence>
<dbReference type="AlphaFoldDB" id="A0A328Q599"/>
<comment type="caution">
    <text evidence="7">The sequence shown here is derived from an EMBL/GenBank/DDBJ whole genome shotgun (WGS) entry which is preliminary data.</text>
</comment>
<evidence type="ECO:0000259" key="6">
    <source>
        <dbReference type="PROSITE" id="PS51194"/>
    </source>
</evidence>
<dbReference type="Pfam" id="PF00271">
    <property type="entry name" value="Helicase_C"/>
    <property type="match status" value="1"/>
</dbReference>
<dbReference type="InterPro" id="IPR050474">
    <property type="entry name" value="Hel308_SKI2-like"/>
</dbReference>
<dbReference type="Pfam" id="PF19131">
    <property type="entry name" value="DUF5814"/>
    <property type="match status" value="1"/>
</dbReference>
<dbReference type="InterPro" id="IPR043852">
    <property type="entry name" value="DUF5814"/>
</dbReference>